<dbReference type="InterPro" id="IPR027417">
    <property type="entry name" value="P-loop_NTPase"/>
</dbReference>
<dbReference type="PANTHER" id="PTHR19211">
    <property type="entry name" value="ATP-BINDING TRANSPORT PROTEIN-RELATED"/>
    <property type="match status" value="1"/>
</dbReference>
<dbReference type="SMART" id="SM00382">
    <property type="entry name" value="AAA"/>
    <property type="match status" value="2"/>
</dbReference>
<evidence type="ECO:0000256" key="2">
    <source>
        <dbReference type="ARBA" id="ARBA00022741"/>
    </source>
</evidence>
<dbReference type="SUPFAM" id="SSF52540">
    <property type="entry name" value="P-loop containing nucleoside triphosphate hydrolases"/>
    <property type="match status" value="2"/>
</dbReference>
<keyword evidence="3 5" id="KW-0067">ATP-binding</keyword>
<keyword evidence="1" id="KW-0677">Repeat</keyword>
<accession>A0A7Y0U204</accession>
<evidence type="ECO:0000259" key="4">
    <source>
        <dbReference type="PROSITE" id="PS50893"/>
    </source>
</evidence>
<dbReference type="Gene3D" id="3.40.50.300">
    <property type="entry name" value="P-loop containing nucleotide triphosphate hydrolases"/>
    <property type="match status" value="3"/>
</dbReference>
<name>A0A7Y0U204_9ACTO</name>
<evidence type="ECO:0000313" key="5">
    <source>
        <dbReference type="EMBL" id="NMW65490.1"/>
    </source>
</evidence>
<organism evidence="5 6">
    <name type="scientific">Mobiluncus mulieris</name>
    <dbReference type="NCBI Taxonomy" id="2052"/>
    <lineage>
        <taxon>Bacteria</taxon>
        <taxon>Bacillati</taxon>
        <taxon>Actinomycetota</taxon>
        <taxon>Actinomycetes</taxon>
        <taxon>Actinomycetales</taxon>
        <taxon>Actinomycetaceae</taxon>
        <taxon>Mobiluncus</taxon>
    </lineage>
</organism>
<dbReference type="InterPro" id="IPR050611">
    <property type="entry name" value="ABCF"/>
</dbReference>
<dbReference type="EMBL" id="JABCUR010000007">
    <property type="protein sequence ID" value="NMW65490.1"/>
    <property type="molecule type" value="Genomic_DNA"/>
</dbReference>
<dbReference type="CDD" id="cd03221">
    <property type="entry name" value="ABCF_EF-3"/>
    <property type="match status" value="1"/>
</dbReference>
<dbReference type="AlphaFoldDB" id="A0A7Y0U204"/>
<feature type="domain" description="ABC transporter" evidence="4">
    <location>
        <begin position="4"/>
        <end position="257"/>
    </location>
</feature>
<sequence>MPAINLVNISFSYATVPVLNDVSLHVSDGERACLVGPNGCGKTTLLRIAAGDLPAQRGKVEGTEREHFRVPSIEQLPGNVGDYLDVALRPLRAVANQFAEVTSRIGEGGELGEWEREYDQLLAQMTSFDIWSLDARVAEVLAGLGLMSFTRSGRNRELSRLSPGQRGRLQLAATLILKPVVLILDEPTNHLDAQALSFLTQTVNSWGGPVLMASHDRAFIEDTATVIYDMDVEVFNALAKAEGVGETAGLYRCTGGYSDYLTEKARARTKYVELHAAQQAEARKVQRHRQAAGKISRGGVRLATAEGKAKKFFSDRAAATATRRIRNDDQRLDTLAVREVRKPRNYELSFAFAQPAKRAGVAVSVRLASVEQRLAPLSFDVVYGEHLLVTGANGSGKSTLLNWISSGQPPADASASGTITRDKAVSLVPQHLPRVRDFGFTTEVWRGGIGKAGKGILHPAMWATPIPELSAGNQRRAQIALALASAPAILIIDEPTNFLDLDSMQALEDALSEWKGTLIIASHDRWLIDHWQGSTIRIQECFDKAKPWA</sequence>
<evidence type="ECO:0000313" key="6">
    <source>
        <dbReference type="Proteomes" id="UP000578252"/>
    </source>
</evidence>
<dbReference type="Proteomes" id="UP000578252">
    <property type="component" value="Unassembled WGS sequence"/>
</dbReference>
<dbReference type="GO" id="GO:0016887">
    <property type="term" value="F:ATP hydrolysis activity"/>
    <property type="evidence" value="ECO:0007669"/>
    <property type="project" value="InterPro"/>
</dbReference>
<protein>
    <submittedName>
        <fullName evidence="5">ABC-F family ATP-binding cassette domain-containing protein</fullName>
    </submittedName>
</protein>
<dbReference type="FunFam" id="3.40.50.300:FF:000011">
    <property type="entry name" value="Putative ABC transporter ATP-binding component"/>
    <property type="match status" value="1"/>
</dbReference>
<reference evidence="5 6" key="1">
    <citation type="submission" date="2020-04" db="EMBL/GenBank/DDBJ databases">
        <title>Antimicrobial susceptibility and clonality of vaginal-derived multi-drug resistant Mobiluncus isolates in China.</title>
        <authorList>
            <person name="Zhang X."/>
        </authorList>
    </citation>
    <scope>NUCLEOTIDE SEQUENCE [LARGE SCALE GENOMIC DNA]</scope>
    <source>
        <strain evidence="5 6">13</strain>
    </source>
</reference>
<dbReference type="InterPro" id="IPR003439">
    <property type="entry name" value="ABC_transporter-like_ATP-bd"/>
</dbReference>
<evidence type="ECO:0000256" key="1">
    <source>
        <dbReference type="ARBA" id="ARBA00022737"/>
    </source>
</evidence>
<evidence type="ECO:0000256" key="3">
    <source>
        <dbReference type="ARBA" id="ARBA00022840"/>
    </source>
</evidence>
<gene>
    <name evidence="5" type="ORF">HHJ78_08135</name>
</gene>
<dbReference type="PROSITE" id="PS00211">
    <property type="entry name" value="ABC_TRANSPORTER_1"/>
    <property type="match status" value="1"/>
</dbReference>
<dbReference type="RefSeq" id="WP_169772166.1">
    <property type="nucleotide sequence ID" value="NZ_JABCUR010000007.1"/>
</dbReference>
<comment type="caution">
    <text evidence="5">The sequence shown here is derived from an EMBL/GenBank/DDBJ whole genome shotgun (WGS) entry which is preliminary data.</text>
</comment>
<dbReference type="PANTHER" id="PTHR19211:SF14">
    <property type="entry name" value="ATP-BINDING CASSETTE SUB-FAMILY F MEMBER 1"/>
    <property type="match status" value="1"/>
</dbReference>
<keyword evidence="2" id="KW-0547">Nucleotide-binding</keyword>
<dbReference type="InterPro" id="IPR003593">
    <property type="entry name" value="AAA+_ATPase"/>
</dbReference>
<dbReference type="PROSITE" id="PS50893">
    <property type="entry name" value="ABC_TRANSPORTER_2"/>
    <property type="match status" value="1"/>
</dbReference>
<dbReference type="InterPro" id="IPR017871">
    <property type="entry name" value="ABC_transporter-like_CS"/>
</dbReference>
<proteinExistence type="predicted"/>
<dbReference type="GO" id="GO:0005524">
    <property type="term" value="F:ATP binding"/>
    <property type="evidence" value="ECO:0007669"/>
    <property type="project" value="UniProtKB-KW"/>
</dbReference>
<dbReference type="Pfam" id="PF00005">
    <property type="entry name" value="ABC_tran"/>
    <property type="match status" value="2"/>
</dbReference>